<sequence length="646" mass="71608">MTEKILLENLLGSNPEPFAVLHRPQDNGVERLEILRLHPQIASRLADIPLPDSTCHDGTKCHEMLVLVPHQQVSERGFDVKHDDSPLIALSIRERRDISMSDVLDIFPNANISFSDAEFDIDDEDYAHLVRTVLNEEIGRGEGSNFVIKRCFVAEIAHNAASTALTLFRRLLLCEVGAYWTFVVYTGSRFLVGATPERHVTLYDGVATMNPISGTYRYPPSGPDLSGLLDFLLDQKETDELYMVVDEEMKMMARVCPSGARAVGPFLREMASLAHTEYFIEGYTTLDPRDILRETLLAPTVTGSPLENACRVITRHELRGRGYYGGVLALIGRQSDGKRWMDSAILIRMADIARSESGDQWNLKIGVGSTLVLHSDPVSEVAETRSKVAGLLKALSGDSVRGTGARCPQRLAHHPVVAEALRRRNERISSFWLEDPELRRAPHPDLHRLRAVIVDAEDTFTAMLAAQLSAIGLEVRVSRFDTAFAMDDYDLVVMGPGPGDPRDEEHSRIACMYSTIERLLACRKTFFAVCLSHQLLCRRLGVELKRLDIPNQGVQCEVDLFGVSRRIGFYNSFSAFLCADCFSSPEAGEVLVSRNASTGEVHALKGTHFASVQGHIESVLTQDALGILTDLLLPLVASVPKESLFV</sequence>
<dbReference type="Pfam" id="PF00117">
    <property type="entry name" value="GATase"/>
    <property type="match status" value="1"/>
</dbReference>
<gene>
    <name evidence="7" type="ORF">H6G14_29860</name>
</gene>
<dbReference type="EC" id="4.1.3.27" evidence="1"/>
<reference evidence="7 8" key="1">
    <citation type="journal article" date="2020" name="ISME J.">
        <title>Comparative genomics reveals insights into cyanobacterial evolution and habitat adaptation.</title>
        <authorList>
            <person name="Chen M.Y."/>
            <person name="Teng W.K."/>
            <person name="Zhao L."/>
            <person name="Hu C.X."/>
            <person name="Zhou Y.K."/>
            <person name="Han B.P."/>
            <person name="Song L.R."/>
            <person name="Shu W.S."/>
        </authorList>
    </citation>
    <scope>NUCLEOTIDE SEQUENCE [LARGE SCALE GENOMIC DNA]</scope>
    <source>
        <strain evidence="7 8">FACHB-3921</strain>
    </source>
</reference>
<dbReference type="EMBL" id="JACJQL010000094">
    <property type="protein sequence ID" value="MBD2255419.1"/>
    <property type="molecule type" value="Genomic_DNA"/>
</dbReference>
<comment type="caution">
    <text evidence="7">The sequence shown here is derived from an EMBL/GenBank/DDBJ whole genome shotgun (WGS) entry which is preliminary data.</text>
</comment>
<accession>A0ABR8BQ22</accession>
<dbReference type="Gene3D" id="3.40.50.880">
    <property type="match status" value="1"/>
</dbReference>
<dbReference type="InterPro" id="IPR015890">
    <property type="entry name" value="Chorismate_C"/>
</dbReference>
<dbReference type="InterPro" id="IPR017926">
    <property type="entry name" value="GATASE"/>
</dbReference>
<keyword evidence="3" id="KW-0456">Lyase</keyword>
<evidence type="ECO:0000256" key="2">
    <source>
        <dbReference type="ARBA" id="ARBA00022962"/>
    </source>
</evidence>
<name>A0ABR8BQ22_9NOSO</name>
<dbReference type="InterPro" id="IPR006221">
    <property type="entry name" value="TrpG/PapA_dom"/>
</dbReference>
<organism evidence="7 8">
    <name type="scientific">Nostoc parmelioides FACHB-3921</name>
    <dbReference type="NCBI Taxonomy" id="2692909"/>
    <lineage>
        <taxon>Bacteria</taxon>
        <taxon>Bacillati</taxon>
        <taxon>Cyanobacteriota</taxon>
        <taxon>Cyanophyceae</taxon>
        <taxon>Nostocales</taxon>
        <taxon>Nostocaceae</taxon>
        <taxon>Nostoc</taxon>
    </lineage>
</organism>
<dbReference type="InterPro" id="IPR005801">
    <property type="entry name" value="ADC_synthase"/>
</dbReference>
<dbReference type="SUPFAM" id="SSF56322">
    <property type="entry name" value="ADC synthase"/>
    <property type="match status" value="1"/>
</dbReference>
<dbReference type="PANTHER" id="PTHR11236">
    <property type="entry name" value="AMINOBENZOATE/ANTHRANILATE SYNTHASE"/>
    <property type="match status" value="1"/>
</dbReference>
<dbReference type="InterPro" id="IPR019999">
    <property type="entry name" value="Anth_synth_I-like"/>
</dbReference>
<feature type="domain" description="Glutamine amidotransferase" evidence="5">
    <location>
        <begin position="452"/>
        <end position="630"/>
    </location>
</feature>
<keyword evidence="2" id="KW-0315">Glutamine amidotransferase</keyword>
<proteinExistence type="predicted"/>
<dbReference type="Proteomes" id="UP000621307">
    <property type="component" value="Unassembled WGS sequence"/>
</dbReference>
<keyword evidence="8" id="KW-1185">Reference proteome</keyword>
<evidence type="ECO:0000256" key="4">
    <source>
        <dbReference type="ARBA" id="ARBA00047683"/>
    </source>
</evidence>
<dbReference type="Pfam" id="PF00425">
    <property type="entry name" value="Chorismate_bind"/>
    <property type="match status" value="1"/>
</dbReference>
<comment type="catalytic activity">
    <reaction evidence="4">
        <text>chorismate + L-glutamine = anthranilate + pyruvate + L-glutamate + H(+)</text>
        <dbReference type="Rhea" id="RHEA:21732"/>
        <dbReference type="ChEBI" id="CHEBI:15361"/>
        <dbReference type="ChEBI" id="CHEBI:15378"/>
        <dbReference type="ChEBI" id="CHEBI:16567"/>
        <dbReference type="ChEBI" id="CHEBI:29748"/>
        <dbReference type="ChEBI" id="CHEBI:29985"/>
        <dbReference type="ChEBI" id="CHEBI:58359"/>
        <dbReference type="EC" id="4.1.3.27"/>
    </reaction>
</comment>
<dbReference type="PANTHER" id="PTHR11236:SF49">
    <property type="entry name" value="ANTHRANILATE SYNTHASE COMPONENT 1"/>
    <property type="match status" value="1"/>
</dbReference>
<dbReference type="Gene3D" id="3.60.120.10">
    <property type="entry name" value="Anthranilate synthase"/>
    <property type="match status" value="1"/>
</dbReference>
<dbReference type="SUPFAM" id="SSF52317">
    <property type="entry name" value="Class I glutamine amidotransferase-like"/>
    <property type="match status" value="1"/>
</dbReference>
<evidence type="ECO:0000256" key="3">
    <source>
        <dbReference type="ARBA" id="ARBA00023239"/>
    </source>
</evidence>
<protein>
    <recommendedName>
        <fullName evidence="1">anthranilate synthase</fullName>
        <ecNumber evidence="1">4.1.3.27</ecNumber>
    </recommendedName>
</protein>
<feature type="domain" description="Chorismate-utilising enzyme C-terminal" evidence="6">
    <location>
        <begin position="123"/>
        <end position="387"/>
    </location>
</feature>
<evidence type="ECO:0000313" key="7">
    <source>
        <dbReference type="EMBL" id="MBD2255419.1"/>
    </source>
</evidence>
<evidence type="ECO:0000259" key="5">
    <source>
        <dbReference type="Pfam" id="PF00117"/>
    </source>
</evidence>
<dbReference type="CDD" id="cd01743">
    <property type="entry name" value="GATase1_Anthranilate_Synthase"/>
    <property type="match status" value="1"/>
</dbReference>
<evidence type="ECO:0000313" key="8">
    <source>
        <dbReference type="Proteomes" id="UP000621307"/>
    </source>
</evidence>
<dbReference type="InterPro" id="IPR029062">
    <property type="entry name" value="Class_I_gatase-like"/>
</dbReference>
<evidence type="ECO:0000256" key="1">
    <source>
        <dbReference type="ARBA" id="ARBA00012266"/>
    </source>
</evidence>
<evidence type="ECO:0000259" key="6">
    <source>
        <dbReference type="Pfam" id="PF00425"/>
    </source>
</evidence>
<dbReference type="PROSITE" id="PS51273">
    <property type="entry name" value="GATASE_TYPE_1"/>
    <property type="match status" value="1"/>
</dbReference>